<feature type="compositionally biased region" description="Basic residues" evidence="1">
    <location>
        <begin position="267"/>
        <end position="277"/>
    </location>
</feature>
<feature type="compositionally biased region" description="Polar residues" evidence="1">
    <location>
        <begin position="368"/>
        <end position="406"/>
    </location>
</feature>
<feature type="region of interest" description="Disordered" evidence="1">
    <location>
        <begin position="260"/>
        <end position="287"/>
    </location>
</feature>
<reference evidence="2 3" key="2">
    <citation type="journal article" date="2021" name="Curr. Genet.">
        <title>Genetic response to nitrogen starvation in the aggressive Eucalyptus foliar pathogen Teratosphaeria destructans.</title>
        <authorList>
            <person name="Havenga M."/>
            <person name="Wingfield B.D."/>
            <person name="Wingfield M.J."/>
            <person name="Dreyer L.L."/>
            <person name="Roets F."/>
            <person name="Aylward J."/>
        </authorList>
    </citation>
    <scope>NUCLEOTIDE SEQUENCE [LARGE SCALE GENOMIC DNA]</scope>
    <source>
        <strain evidence="2">CMW44962</strain>
    </source>
</reference>
<evidence type="ECO:0000256" key="1">
    <source>
        <dbReference type="SAM" id="MobiDB-lite"/>
    </source>
</evidence>
<dbReference type="AlphaFoldDB" id="A0A9W7SU72"/>
<feature type="non-terminal residue" evidence="2">
    <location>
        <position position="475"/>
    </location>
</feature>
<dbReference type="PANTHER" id="PTHR37283">
    <property type="entry name" value="PH DOMAIN-CONTAINING PROTEIN YHR131C"/>
    <property type="match status" value="1"/>
</dbReference>
<accession>A0A9W7SU72</accession>
<evidence type="ECO:0000313" key="2">
    <source>
        <dbReference type="EMBL" id="KAH9829611.1"/>
    </source>
</evidence>
<dbReference type="Proteomes" id="UP001138500">
    <property type="component" value="Unassembled WGS sequence"/>
</dbReference>
<evidence type="ECO:0000313" key="3">
    <source>
        <dbReference type="Proteomes" id="UP001138500"/>
    </source>
</evidence>
<feature type="region of interest" description="Disordered" evidence="1">
    <location>
        <begin position="348"/>
        <end position="406"/>
    </location>
</feature>
<dbReference type="EMBL" id="RIBY02001346">
    <property type="protein sequence ID" value="KAH9829611.1"/>
    <property type="molecule type" value="Genomic_DNA"/>
</dbReference>
<feature type="compositionally biased region" description="Polar residues" evidence="1">
    <location>
        <begin position="318"/>
        <end position="327"/>
    </location>
</feature>
<dbReference type="InterPro" id="IPR011993">
    <property type="entry name" value="PH-like_dom_sf"/>
</dbReference>
<reference evidence="2 3" key="1">
    <citation type="journal article" date="2018" name="IMA Fungus">
        <title>IMA Genome-F 10: Nine draft genome sequences of Claviceps purpurea s.lat., including C. arundinis, C. humidiphila, and C. cf. spartinae, pseudomolecules for the pitch canker pathogen Fusarium circinatum, draft genome of Davidsoniella eucalypti, Grosmannia galeiformis, Quambalaria eucalypti, and Teratosphaeria destructans.</title>
        <authorList>
            <person name="Wingfield B.D."/>
            <person name="Liu M."/>
            <person name="Nguyen H.D."/>
            <person name="Lane F.A."/>
            <person name="Morgan S.W."/>
            <person name="De Vos L."/>
            <person name="Wilken P.M."/>
            <person name="Duong T.A."/>
            <person name="Aylward J."/>
            <person name="Coetzee M.P."/>
            <person name="Dadej K."/>
            <person name="De Beer Z.W."/>
            <person name="Findlay W."/>
            <person name="Havenga M."/>
            <person name="Kolarik M."/>
            <person name="Menzies J.G."/>
            <person name="Naidoo K."/>
            <person name="Pochopski O."/>
            <person name="Shoukouhi P."/>
            <person name="Santana Q.C."/>
            <person name="Seifert K.A."/>
            <person name="Soal N."/>
            <person name="Steenkamp E.T."/>
            <person name="Tatham C.T."/>
            <person name="van der Nest M.A."/>
            <person name="Wingfield M.J."/>
        </authorList>
    </citation>
    <scope>NUCLEOTIDE SEQUENCE [LARGE SCALE GENOMIC DNA]</scope>
    <source>
        <strain evidence="2">CMW44962</strain>
    </source>
</reference>
<name>A0A9W7SU72_9PEZI</name>
<organism evidence="2 3">
    <name type="scientific">Teratosphaeria destructans</name>
    <dbReference type="NCBI Taxonomy" id="418781"/>
    <lineage>
        <taxon>Eukaryota</taxon>
        <taxon>Fungi</taxon>
        <taxon>Dikarya</taxon>
        <taxon>Ascomycota</taxon>
        <taxon>Pezizomycotina</taxon>
        <taxon>Dothideomycetes</taxon>
        <taxon>Dothideomycetidae</taxon>
        <taxon>Mycosphaerellales</taxon>
        <taxon>Teratosphaeriaceae</taxon>
        <taxon>Teratosphaeria</taxon>
    </lineage>
</organism>
<feature type="region of interest" description="Disordered" evidence="1">
    <location>
        <begin position="302"/>
        <end position="336"/>
    </location>
</feature>
<sequence>MAMSPFALAMFGIEAIRRETVGRSRAPGLSDDEALRNHAVVEAIQSLGLSITRPPPPRPSRASRKTTSYHNAFQTACSPAHDEPPPSYARAIRQMPPPRRSPSAEVLPTYSCSVDAEAKVLMKVESEDPLHGRCDGEWQESCVVVRGTLLNFHKVKESGPGKLVRSYTLQHAEVGLASDTTHKVLVPQTKLARLIPVSGRNKAYRKEPSLFNAVDQHLLRLRVEAHQLVLAHASREVIYDLIRAISAGIDIAHAIDERHEPRQCTVPRRRRRQPRHRPGGDISHPTVVAEQERLFQEMYPGFAEPASSPRPDLERTDTNATTNTQAETVHGADEHDDIDLSIMREDFATPHSPAPTQSHGPERPGIVRQSTNSSITSAASETPGPATSPTNLSETGKWSPPNTRSPAQMQRYIRRCMPELRADAARASDVLISHGKRLRINWKTECLEDFELQPPSYRSHRFHPLRHHHHHHPPP</sequence>
<dbReference type="OrthoDB" id="5865767at2759"/>
<protein>
    <submittedName>
        <fullName evidence="2">Uncharacterized protein</fullName>
    </submittedName>
</protein>
<dbReference type="PANTHER" id="PTHR37283:SF1">
    <property type="entry name" value="PH DOMAIN-CONTAINING PROTEIN YHR131C"/>
    <property type="match status" value="1"/>
</dbReference>
<keyword evidence="3" id="KW-1185">Reference proteome</keyword>
<proteinExistence type="predicted"/>
<dbReference type="Gene3D" id="2.30.29.30">
    <property type="entry name" value="Pleckstrin-homology domain (PH domain)/Phosphotyrosine-binding domain (PTB)"/>
    <property type="match status" value="1"/>
</dbReference>
<gene>
    <name evidence="2" type="ORF">Tdes44962_MAKER09099</name>
</gene>
<comment type="caution">
    <text evidence="2">The sequence shown here is derived from an EMBL/GenBank/DDBJ whole genome shotgun (WGS) entry which is preliminary data.</text>
</comment>